<organism evidence="2 3">
    <name type="scientific">Leptomonas seymouri</name>
    <dbReference type="NCBI Taxonomy" id="5684"/>
    <lineage>
        <taxon>Eukaryota</taxon>
        <taxon>Discoba</taxon>
        <taxon>Euglenozoa</taxon>
        <taxon>Kinetoplastea</taxon>
        <taxon>Metakinetoplastina</taxon>
        <taxon>Trypanosomatida</taxon>
        <taxon>Trypanosomatidae</taxon>
        <taxon>Leishmaniinae</taxon>
        <taxon>Leptomonas</taxon>
    </lineage>
</organism>
<dbReference type="InterPro" id="IPR039529">
    <property type="entry name" value="PGAP1/BST1"/>
</dbReference>
<keyword evidence="1" id="KW-0472">Membrane</keyword>
<dbReference type="VEuPathDB" id="TriTrypDB:Lsey_0128_0170"/>
<dbReference type="OrthoDB" id="348976at2759"/>
<dbReference type="InterPro" id="IPR029058">
    <property type="entry name" value="AB_hydrolase_fold"/>
</dbReference>
<feature type="transmembrane region" description="Helical" evidence="1">
    <location>
        <begin position="1069"/>
        <end position="1090"/>
    </location>
</feature>
<evidence type="ECO:0000313" key="3">
    <source>
        <dbReference type="Proteomes" id="UP000038009"/>
    </source>
</evidence>
<dbReference type="SUPFAM" id="SSF53474">
    <property type="entry name" value="alpha/beta-Hydrolases"/>
    <property type="match status" value="1"/>
</dbReference>
<protein>
    <submittedName>
        <fullName evidence="2">Uncharacterized protein</fullName>
    </submittedName>
</protein>
<name>A0A0N1HY79_LEPSE</name>
<gene>
    <name evidence="2" type="ORF">ABL78_4443</name>
</gene>
<evidence type="ECO:0000256" key="1">
    <source>
        <dbReference type="SAM" id="Phobius"/>
    </source>
</evidence>
<reference evidence="2 3" key="1">
    <citation type="journal article" date="2015" name="PLoS Pathog.">
        <title>Leptomonas seymouri: Adaptations to the Dixenous Life Cycle Analyzed by Genome Sequencing, Transcriptome Profiling and Co-infection with Leishmania donovani.</title>
        <authorList>
            <person name="Kraeva N."/>
            <person name="Butenko A."/>
            <person name="Hlavacova J."/>
            <person name="Kostygov A."/>
            <person name="Myskova J."/>
            <person name="Grybchuk D."/>
            <person name="Lestinova T."/>
            <person name="Votypka J."/>
            <person name="Volf P."/>
            <person name="Opperdoes F."/>
            <person name="Flegontov P."/>
            <person name="Lukes J."/>
            <person name="Yurchenko V."/>
        </authorList>
    </citation>
    <scope>NUCLEOTIDE SEQUENCE [LARGE SCALE GENOMIC DNA]</scope>
    <source>
        <strain evidence="2 3">ATCC 30220</strain>
    </source>
</reference>
<keyword evidence="1" id="KW-0812">Transmembrane</keyword>
<proteinExistence type="predicted"/>
<dbReference type="GO" id="GO:0050185">
    <property type="term" value="F:phosphatidylinositol deacylase activity"/>
    <property type="evidence" value="ECO:0007669"/>
    <property type="project" value="TreeGrafter"/>
</dbReference>
<dbReference type="PANTHER" id="PTHR15495">
    <property type="entry name" value="NEGATIVE REGULATOR OF VESICLE FORMATION-RELATED"/>
    <property type="match status" value="1"/>
</dbReference>
<feature type="transmembrane region" description="Helical" evidence="1">
    <location>
        <begin position="893"/>
        <end position="913"/>
    </location>
</feature>
<feature type="transmembrane region" description="Helical" evidence="1">
    <location>
        <begin position="1175"/>
        <end position="1195"/>
    </location>
</feature>
<dbReference type="Gene3D" id="3.40.50.1820">
    <property type="entry name" value="alpha/beta hydrolase"/>
    <property type="match status" value="1"/>
</dbReference>
<feature type="transmembrane region" description="Helical" evidence="1">
    <location>
        <begin position="1126"/>
        <end position="1148"/>
    </location>
</feature>
<dbReference type="GO" id="GO:0005783">
    <property type="term" value="C:endoplasmic reticulum"/>
    <property type="evidence" value="ECO:0007669"/>
    <property type="project" value="TreeGrafter"/>
</dbReference>
<dbReference type="GO" id="GO:0016020">
    <property type="term" value="C:membrane"/>
    <property type="evidence" value="ECO:0007669"/>
    <property type="project" value="GOC"/>
</dbReference>
<dbReference type="Proteomes" id="UP000038009">
    <property type="component" value="Unassembled WGS sequence"/>
</dbReference>
<dbReference type="GO" id="GO:0006505">
    <property type="term" value="P:GPI anchor metabolic process"/>
    <property type="evidence" value="ECO:0007669"/>
    <property type="project" value="TreeGrafter"/>
</dbReference>
<dbReference type="GO" id="GO:0006888">
    <property type="term" value="P:endoplasmic reticulum to Golgi vesicle-mediated transport"/>
    <property type="evidence" value="ECO:0007669"/>
    <property type="project" value="TreeGrafter"/>
</dbReference>
<feature type="transmembrane region" description="Helical" evidence="1">
    <location>
        <begin position="1033"/>
        <end position="1057"/>
    </location>
</feature>
<keyword evidence="1" id="KW-1133">Transmembrane helix</keyword>
<feature type="transmembrane region" description="Helical" evidence="1">
    <location>
        <begin position="1284"/>
        <end position="1303"/>
    </location>
</feature>
<evidence type="ECO:0000313" key="2">
    <source>
        <dbReference type="EMBL" id="KPI86503.1"/>
    </source>
</evidence>
<comment type="caution">
    <text evidence="2">The sequence shown here is derived from an EMBL/GenBank/DDBJ whole genome shotgun (WGS) entry which is preliminary data.</text>
</comment>
<dbReference type="PANTHER" id="PTHR15495:SF7">
    <property type="entry name" value="GPI INOSITOL-DEACYLASE"/>
    <property type="match status" value="1"/>
</dbReference>
<sequence length="1306" mass="146717">MLSRSVYLLFIVVVALFGSGAYRWVIMTYRTPSQTINPVMYPSFTEINVSAYAPAMREHYYRLWRTYDWMADGYAPPRTSGVYTRVPIVYVHGNGGSYYCARSLARFVYESNARLRQNAVRDYRTAVKRRIFREYREFDLLENLTDGTQIPLISQHRIEEELFRTELPMLGVELFSVDFLEESSTHMAPIMLKEARYLNHSVHLIVGGFLKTYAEVLTAKTALTFDRERLSAGHSMRNNATDPTVGVSEAAGKLLKQVEDEYTKSVCSHSSLPADKKQCAQAKYVTKRFSTLERVRSEVMRVRDQGIWIWAESLGGVTALLASMMAPQLYAGIVLVGTPTHHPPLFFDHASVWLYEALDGAVLNRYPHELSPSPRAENDTQKNESDVNWEVILSNEKAPTSVLQDLSKVSRASLRSRLRNVTLLAINGGTLDDIVPSISGYLQRSTQRPIGTAVNRSALVQNGAHRRDVSTETLRGCGAAMDHRGLVYGLQFLQNSANSLVQAALLSDADAHMRLEHMLPKSTRERLFPTVVETLVDGYFEMEQEEAIFVSSVRDSLTGKYIKETVPRAMAEQLKEICVDGKTPIDLNDLVVYDEADRDSGYYDGSKVLNILIGSTTLSPDRIISPNIQLFLDEERETPVQPQEVVSRAATKLHLPTTYKGSKPIPGKTLQTAFSFALYRRTKKRRQRTLIWSRFCMLIRNDQGLGAAHAYIQYDKINISSIVDARDEKYFGPHYVGNHIRVRTEPGFALVRGVDSAMLEPHLQVNTPADSQVFPLVMCGSLHSFFLALRGQELLTNDEPESQLQYFFGPFVEGKTNFTYAWKPFSTYPPLLNETYLVYVLGDTKKATRPEVLLPTYSMLETASIFSPAYWAWLVELWPQRWLASFSMYSGVSRLGGSSVVVFFTLFFVMGALDGKLCATPEMCAEVWRASPFRRIRIFRPMTGIVVAGLVLELATGTWASLALKECLSTDPPPYVSDAEMTQRMSIMEKIALVALYGIWPDYRACRFSWISLQGAPEWATITAQLATMLLGFAFACMLLAIGFIVMASIGLVTYPIRNLVLMPLCRRAPPLLAAFFAAFWIVPTMLLIFLPSLPLCLVDLVSMALVNSVSWMVPRWTRPGYNYRLVCFLFCEACIFPSHFNGLVLTLRNLFILKDSPAAIFDAERYAPSQPQRIVFGLVQVCQALTYVAIFCILRHEQTLQRASAEKGRSGEMCAGKHASIGDDLSAVSAQGTEKVENKDGYILGGIGRRYPLLRRLLHLLNFLSIMASLWAAVVALRRPIEGGPSLLGNITLLVYLTTLVLREI</sequence>
<feature type="transmembrane region" description="Helical" evidence="1">
    <location>
        <begin position="1258"/>
        <end position="1278"/>
    </location>
</feature>
<keyword evidence="3" id="KW-1185">Reference proteome</keyword>
<dbReference type="OMA" id="SYYCARS"/>
<feature type="transmembrane region" description="Helical" evidence="1">
    <location>
        <begin position="6"/>
        <end position="25"/>
    </location>
</feature>
<dbReference type="EMBL" id="LJSK01000128">
    <property type="protein sequence ID" value="KPI86503.1"/>
    <property type="molecule type" value="Genomic_DNA"/>
</dbReference>
<accession>A0A0N1HY79</accession>